<feature type="domain" description="DUF4283" evidence="1">
    <location>
        <begin position="63"/>
        <end position="143"/>
    </location>
</feature>
<gene>
    <name evidence="2" type="ORF">LIER_17980</name>
</gene>
<keyword evidence="3" id="KW-1185">Reference proteome</keyword>
<accession>A0AAV3QGR8</accession>
<comment type="caution">
    <text evidence="2">The sequence shown here is derived from an EMBL/GenBank/DDBJ whole genome shotgun (WGS) entry which is preliminary data.</text>
</comment>
<evidence type="ECO:0000313" key="2">
    <source>
        <dbReference type="EMBL" id="GAA0161733.1"/>
    </source>
</evidence>
<dbReference type="EMBL" id="BAABME010004262">
    <property type="protein sequence ID" value="GAA0161733.1"/>
    <property type="molecule type" value="Genomic_DNA"/>
</dbReference>
<protein>
    <recommendedName>
        <fullName evidence="1">DUF4283 domain-containing protein</fullName>
    </recommendedName>
</protein>
<dbReference type="InterPro" id="IPR040256">
    <property type="entry name" value="At4g02000-like"/>
</dbReference>
<name>A0AAV3QGR8_LITER</name>
<dbReference type="PANTHER" id="PTHR31286:SF167">
    <property type="entry name" value="OS09G0268800 PROTEIN"/>
    <property type="match status" value="1"/>
</dbReference>
<dbReference type="PANTHER" id="PTHR31286">
    <property type="entry name" value="GLYCINE-RICH CELL WALL STRUCTURAL PROTEIN 1.8-LIKE"/>
    <property type="match status" value="1"/>
</dbReference>
<reference evidence="2 3" key="1">
    <citation type="submission" date="2024-01" db="EMBL/GenBank/DDBJ databases">
        <title>The complete chloroplast genome sequence of Lithospermum erythrorhizon: insights into the phylogenetic relationship among Boraginaceae species and the maternal lineages of purple gromwells.</title>
        <authorList>
            <person name="Okada T."/>
            <person name="Watanabe K."/>
        </authorList>
    </citation>
    <scope>NUCLEOTIDE SEQUENCE [LARGE SCALE GENOMIC DNA]</scope>
</reference>
<organism evidence="2 3">
    <name type="scientific">Lithospermum erythrorhizon</name>
    <name type="common">Purple gromwell</name>
    <name type="synonym">Lithospermum officinale var. erythrorhizon</name>
    <dbReference type="NCBI Taxonomy" id="34254"/>
    <lineage>
        <taxon>Eukaryota</taxon>
        <taxon>Viridiplantae</taxon>
        <taxon>Streptophyta</taxon>
        <taxon>Embryophyta</taxon>
        <taxon>Tracheophyta</taxon>
        <taxon>Spermatophyta</taxon>
        <taxon>Magnoliopsida</taxon>
        <taxon>eudicotyledons</taxon>
        <taxon>Gunneridae</taxon>
        <taxon>Pentapetalae</taxon>
        <taxon>asterids</taxon>
        <taxon>lamiids</taxon>
        <taxon>Boraginales</taxon>
        <taxon>Boraginaceae</taxon>
        <taxon>Boraginoideae</taxon>
        <taxon>Lithospermeae</taxon>
        <taxon>Lithospermum</taxon>
    </lineage>
</organism>
<dbReference type="Pfam" id="PF14111">
    <property type="entry name" value="DUF4283"/>
    <property type="match status" value="1"/>
</dbReference>
<dbReference type="AlphaFoldDB" id="A0AAV3QGR8"/>
<evidence type="ECO:0000313" key="3">
    <source>
        <dbReference type="Proteomes" id="UP001454036"/>
    </source>
</evidence>
<proteinExistence type="predicted"/>
<dbReference type="Proteomes" id="UP001454036">
    <property type="component" value="Unassembled WGS sequence"/>
</dbReference>
<dbReference type="InterPro" id="IPR025558">
    <property type="entry name" value="DUF4283"/>
</dbReference>
<evidence type="ECO:0000259" key="1">
    <source>
        <dbReference type="Pfam" id="PF14111"/>
    </source>
</evidence>
<sequence length="212" mass="24336">MRIRSGKIYIYVRLGLELGHGADSQGDLQRYKGGFESSVRLVSLEGEELGEVIIPDITFDRVEEKFQYNLIGRVHTNRRYHVQTFKHTIRALWGGQDGSPIQILDMGFNLFHIMFNDESKMTRIVQGEPWLFEGYSILLGPWRVGMQADQVVLNTFPCWVQIWNLPLAFVNKEMGLSVGAHIGMVLEVDTRGLEQERDGMLGLKLHWTFPNL</sequence>